<sequence length="89" mass="9485">VSLSGSATNKSIPYGEGEAIIPHQTAPCHARQLNDCCCDYVNQASTLTKRSSKTSSFTTGAKGHDSIERSPKTSTRNNGSGVLRWKADT</sequence>
<evidence type="ECO:0000256" key="1">
    <source>
        <dbReference type="SAM" id="MobiDB-lite"/>
    </source>
</evidence>
<reference evidence="2" key="2">
    <citation type="submission" date="2023-05" db="EMBL/GenBank/DDBJ databases">
        <authorList>
            <person name="Fouks B."/>
        </authorList>
    </citation>
    <scope>NUCLEOTIDE SEQUENCE</scope>
    <source>
        <strain evidence="2">Stay&amp;Tobe</strain>
        <tissue evidence="2">Testes</tissue>
    </source>
</reference>
<keyword evidence="3" id="KW-1185">Reference proteome</keyword>
<evidence type="ECO:0000313" key="3">
    <source>
        <dbReference type="Proteomes" id="UP001233999"/>
    </source>
</evidence>
<dbReference type="AlphaFoldDB" id="A0AAD8AGD8"/>
<evidence type="ECO:0000313" key="2">
    <source>
        <dbReference type="EMBL" id="KAJ9598595.1"/>
    </source>
</evidence>
<reference evidence="2" key="1">
    <citation type="journal article" date="2023" name="IScience">
        <title>Live-bearing cockroach genome reveals convergent evolutionary mechanisms linked to viviparity in insects and beyond.</title>
        <authorList>
            <person name="Fouks B."/>
            <person name="Harrison M.C."/>
            <person name="Mikhailova A.A."/>
            <person name="Marchal E."/>
            <person name="English S."/>
            <person name="Carruthers M."/>
            <person name="Jennings E.C."/>
            <person name="Chiamaka E.L."/>
            <person name="Frigard R.A."/>
            <person name="Pippel M."/>
            <person name="Attardo G.M."/>
            <person name="Benoit J.B."/>
            <person name="Bornberg-Bauer E."/>
            <person name="Tobe S.S."/>
        </authorList>
    </citation>
    <scope>NUCLEOTIDE SEQUENCE</scope>
    <source>
        <strain evidence="2">Stay&amp;Tobe</strain>
    </source>
</reference>
<feature type="region of interest" description="Disordered" evidence="1">
    <location>
        <begin position="49"/>
        <end position="89"/>
    </location>
</feature>
<protein>
    <submittedName>
        <fullName evidence="2">Uncharacterized protein</fullName>
    </submittedName>
</protein>
<name>A0AAD8AGD8_DIPPU</name>
<feature type="compositionally biased region" description="Low complexity" evidence="1">
    <location>
        <begin position="49"/>
        <end position="59"/>
    </location>
</feature>
<feature type="non-terminal residue" evidence="2">
    <location>
        <position position="89"/>
    </location>
</feature>
<gene>
    <name evidence="2" type="ORF">L9F63_010724</name>
</gene>
<proteinExistence type="predicted"/>
<organism evidence="2 3">
    <name type="scientific">Diploptera punctata</name>
    <name type="common">Pacific beetle cockroach</name>
    <dbReference type="NCBI Taxonomy" id="6984"/>
    <lineage>
        <taxon>Eukaryota</taxon>
        <taxon>Metazoa</taxon>
        <taxon>Ecdysozoa</taxon>
        <taxon>Arthropoda</taxon>
        <taxon>Hexapoda</taxon>
        <taxon>Insecta</taxon>
        <taxon>Pterygota</taxon>
        <taxon>Neoptera</taxon>
        <taxon>Polyneoptera</taxon>
        <taxon>Dictyoptera</taxon>
        <taxon>Blattodea</taxon>
        <taxon>Blaberoidea</taxon>
        <taxon>Blaberidae</taxon>
        <taxon>Diplopterinae</taxon>
        <taxon>Diploptera</taxon>
    </lineage>
</organism>
<feature type="non-terminal residue" evidence="2">
    <location>
        <position position="1"/>
    </location>
</feature>
<dbReference type="Proteomes" id="UP001233999">
    <property type="component" value="Unassembled WGS sequence"/>
</dbReference>
<accession>A0AAD8AGD8</accession>
<comment type="caution">
    <text evidence="2">The sequence shown here is derived from an EMBL/GenBank/DDBJ whole genome shotgun (WGS) entry which is preliminary data.</text>
</comment>
<dbReference type="EMBL" id="JASPKZ010001204">
    <property type="protein sequence ID" value="KAJ9598595.1"/>
    <property type="molecule type" value="Genomic_DNA"/>
</dbReference>
<feature type="compositionally biased region" description="Basic and acidic residues" evidence="1">
    <location>
        <begin position="62"/>
        <end position="71"/>
    </location>
</feature>